<gene>
    <name evidence="1" type="ORF">ACEZDE_18175</name>
</gene>
<dbReference type="RefSeq" id="WP_380537343.1">
    <property type="nucleotide sequence ID" value="NZ_JBHFAB010000013.1"/>
</dbReference>
<sequence>MVNPSPIVDTHTVTCPFPECTWREVVEIRAEYPPSLVQMFIDLAAQHREHHLGEHSGLDWAAAYAAAQQPRRGDAVDGWLKSERDEYVPDGPTWVALDNLLDAYRLHADTGTPLGEHVCEQHCDCHEAAVPLGRDVSDGGQW</sequence>
<dbReference type="EMBL" id="JBHFAB010000013">
    <property type="protein sequence ID" value="MFC1418547.1"/>
    <property type="molecule type" value="Genomic_DNA"/>
</dbReference>
<evidence type="ECO:0000313" key="2">
    <source>
        <dbReference type="Proteomes" id="UP001592531"/>
    </source>
</evidence>
<organism evidence="1 2">
    <name type="scientific">Streptacidiphilus cavernicola</name>
    <dbReference type="NCBI Taxonomy" id="3342716"/>
    <lineage>
        <taxon>Bacteria</taxon>
        <taxon>Bacillati</taxon>
        <taxon>Actinomycetota</taxon>
        <taxon>Actinomycetes</taxon>
        <taxon>Kitasatosporales</taxon>
        <taxon>Streptomycetaceae</taxon>
        <taxon>Streptacidiphilus</taxon>
    </lineage>
</organism>
<accession>A0ABV6VXW6</accession>
<evidence type="ECO:0000313" key="1">
    <source>
        <dbReference type="EMBL" id="MFC1418547.1"/>
    </source>
</evidence>
<comment type="caution">
    <text evidence="1">The sequence shown here is derived from an EMBL/GenBank/DDBJ whole genome shotgun (WGS) entry which is preliminary data.</text>
</comment>
<reference evidence="1 2" key="1">
    <citation type="submission" date="2024-09" db="EMBL/GenBank/DDBJ databases">
        <authorList>
            <person name="Lee S.D."/>
        </authorList>
    </citation>
    <scope>NUCLEOTIDE SEQUENCE [LARGE SCALE GENOMIC DNA]</scope>
    <source>
        <strain evidence="1 2">N8-3</strain>
    </source>
</reference>
<name>A0ABV6VXW6_9ACTN</name>
<dbReference type="Proteomes" id="UP001592531">
    <property type="component" value="Unassembled WGS sequence"/>
</dbReference>
<keyword evidence="2" id="KW-1185">Reference proteome</keyword>
<proteinExistence type="predicted"/>
<protein>
    <submittedName>
        <fullName evidence="1">Uncharacterized protein</fullName>
    </submittedName>
</protein>